<name>L9KW90_TUPCH</name>
<dbReference type="InParanoid" id="L9KW90"/>
<evidence type="ECO:0000256" key="2">
    <source>
        <dbReference type="ARBA" id="ARBA00008601"/>
    </source>
</evidence>
<reference evidence="5" key="2">
    <citation type="journal article" date="2013" name="Nat. Commun.">
        <title>Genome of the Chinese tree shrew.</title>
        <authorList>
            <person name="Fan Y."/>
            <person name="Huang Z.Y."/>
            <person name="Cao C.C."/>
            <person name="Chen C.S."/>
            <person name="Chen Y.X."/>
            <person name="Fan D.D."/>
            <person name="He J."/>
            <person name="Hou H.L."/>
            <person name="Hu L."/>
            <person name="Hu X.T."/>
            <person name="Jiang X.T."/>
            <person name="Lai R."/>
            <person name="Lang Y.S."/>
            <person name="Liang B."/>
            <person name="Liao S.G."/>
            <person name="Mu D."/>
            <person name="Ma Y.Y."/>
            <person name="Niu Y.Y."/>
            <person name="Sun X.Q."/>
            <person name="Xia J.Q."/>
            <person name="Xiao J."/>
            <person name="Xiong Z.Q."/>
            <person name="Xu L."/>
            <person name="Yang L."/>
            <person name="Zhang Y."/>
            <person name="Zhao W."/>
            <person name="Zhao X.D."/>
            <person name="Zheng Y.T."/>
            <person name="Zhou J.M."/>
            <person name="Zhu Y.B."/>
            <person name="Zhang G.J."/>
            <person name="Wang J."/>
            <person name="Yao Y.G."/>
        </authorList>
    </citation>
    <scope>NUCLEOTIDE SEQUENCE [LARGE SCALE GENOMIC DNA]</scope>
</reference>
<dbReference type="GO" id="GO:0004725">
    <property type="term" value="F:protein tyrosine phosphatase activity"/>
    <property type="evidence" value="ECO:0007669"/>
    <property type="project" value="TreeGrafter"/>
</dbReference>
<evidence type="ECO:0000256" key="1">
    <source>
        <dbReference type="ARBA" id="ARBA00004496"/>
    </source>
</evidence>
<reference evidence="5" key="1">
    <citation type="submission" date="2012-07" db="EMBL/GenBank/DDBJ databases">
        <title>Genome of the Chinese tree shrew, a rising model animal genetically related to primates.</title>
        <authorList>
            <person name="Zhang G."/>
            <person name="Fan Y."/>
            <person name="Yao Y."/>
            <person name="Huang Z."/>
        </authorList>
    </citation>
    <scope>NUCLEOTIDE SEQUENCE [LARGE SCALE GENOMIC DNA]</scope>
</reference>
<comment type="subcellular location">
    <subcellularLocation>
        <location evidence="1">Cytoplasm</location>
    </subcellularLocation>
</comment>
<dbReference type="InterPro" id="IPR020420">
    <property type="entry name" value="Atypical_DUSP_subfamB"/>
</dbReference>
<gene>
    <name evidence="4" type="ORF">TREES_T100011846</name>
</gene>
<dbReference type="PANTHER" id="PTHR46495">
    <property type="entry name" value="DUAL SPECIFICITY PROTEIN PHOSPHATASE 21"/>
    <property type="match status" value="1"/>
</dbReference>
<keyword evidence="3" id="KW-0963">Cytoplasm</keyword>
<organism evidence="4 5">
    <name type="scientific">Tupaia chinensis</name>
    <name type="common">Chinese tree shrew</name>
    <name type="synonym">Tupaia belangeri chinensis</name>
    <dbReference type="NCBI Taxonomy" id="246437"/>
    <lineage>
        <taxon>Eukaryota</taxon>
        <taxon>Metazoa</taxon>
        <taxon>Chordata</taxon>
        <taxon>Craniata</taxon>
        <taxon>Vertebrata</taxon>
        <taxon>Euteleostomi</taxon>
        <taxon>Mammalia</taxon>
        <taxon>Eutheria</taxon>
        <taxon>Euarchontoglires</taxon>
        <taxon>Scandentia</taxon>
        <taxon>Tupaiidae</taxon>
        <taxon>Tupaia</taxon>
    </lineage>
</organism>
<evidence type="ECO:0000256" key="3">
    <source>
        <dbReference type="ARBA" id="ARBA00022490"/>
    </source>
</evidence>
<dbReference type="Proteomes" id="UP000011518">
    <property type="component" value="Unassembled WGS sequence"/>
</dbReference>
<protein>
    <submittedName>
        <fullName evidence="4">Dual specificity protein phosphatase 18</fullName>
    </submittedName>
</protein>
<comment type="similarity">
    <text evidence="2">Belongs to the protein-tyrosine phosphatase family. Non-receptor class dual specificity subfamily.</text>
</comment>
<dbReference type="EMBL" id="KB320621">
    <property type="protein sequence ID" value="ELW67200.1"/>
    <property type="molecule type" value="Genomic_DNA"/>
</dbReference>
<evidence type="ECO:0000313" key="4">
    <source>
        <dbReference type="EMBL" id="ELW67200.1"/>
    </source>
</evidence>
<accession>L9KW90</accession>
<sequence length="70" mass="7537">MELIQICRQITSSLYISSSVAACNELMLSNLQITVAIKVWAEAGNALSEGIGDPQVPVTNAHFTSPLRHP</sequence>
<dbReference type="GO" id="GO:0005737">
    <property type="term" value="C:cytoplasm"/>
    <property type="evidence" value="ECO:0007669"/>
    <property type="project" value="UniProtKB-SubCell"/>
</dbReference>
<proteinExistence type="inferred from homology"/>
<dbReference type="PRINTS" id="PR01910">
    <property type="entry name" value="ADSPHPHTASEB"/>
</dbReference>
<keyword evidence="5" id="KW-1185">Reference proteome</keyword>
<dbReference type="PANTHER" id="PTHR46495:SF2">
    <property type="entry name" value="DUAL SPECIFICITY PROTEIN PHOSPHATASE 18"/>
    <property type="match status" value="1"/>
</dbReference>
<evidence type="ECO:0000313" key="5">
    <source>
        <dbReference type="Proteomes" id="UP000011518"/>
    </source>
</evidence>
<dbReference type="AlphaFoldDB" id="L9KW90"/>
<dbReference type="STRING" id="246437.L9KW90"/>
<dbReference type="GO" id="GO:0017017">
    <property type="term" value="F:MAP kinase tyrosine/serine/threonine phosphatase activity"/>
    <property type="evidence" value="ECO:0007669"/>
    <property type="project" value="InterPro"/>
</dbReference>